<name>A0A8S0X0M0_CYCAE</name>
<accession>A0A8S0X0M0</accession>
<comment type="caution">
    <text evidence="1">The sequence shown here is derived from an EMBL/GenBank/DDBJ whole genome shotgun (WGS) entry which is preliminary data.</text>
</comment>
<reference evidence="1 2" key="1">
    <citation type="submission" date="2020-01" db="EMBL/GenBank/DDBJ databases">
        <authorList>
            <person name="Gupta K D."/>
        </authorList>
    </citation>
    <scope>NUCLEOTIDE SEQUENCE [LARGE SCALE GENOMIC DNA]</scope>
</reference>
<keyword evidence="2" id="KW-1185">Reference proteome</keyword>
<dbReference type="Proteomes" id="UP000467700">
    <property type="component" value="Unassembled WGS sequence"/>
</dbReference>
<dbReference type="AlphaFoldDB" id="A0A8S0X0M0"/>
<organism evidence="1 2">
    <name type="scientific">Cyclocybe aegerita</name>
    <name type="common">Black poplar mushroom</name>
    <name type="synonym">Agrocybe aegerita</name>
    <dbReference type="NCBI Taxonomy" id="1973307"/>
    <lineage>
        <taxon>Eukaryota</taxon>
        <taxon>Fungi</taxon>
        <taxon>Dikarya</taxon>
        <taxon>Basidiomycota</taxon>
        <taxon>Agaricomycotina</taxon>
        <taxon>Agaricomycetes</taxon>
        <taxon>Agaricomycetidae</taxon>
        <taxon>Agaricales</taxon>
        <taxon>Agaricineae</taxon>
        <taxon>Bolbitiaceae</taxon>
        <taxon>Cyclocybe</taxon>
    </lineage>
</organism>
<evidence type="ECO:0000313" key="1">
    <source>
        <dbReference type="EMBL" id="CAA7263538.1"/>
    </source>
</evidence>
<sequence>MLLYLNVRYMVLRFIGVKLKGKSDPVRIHWRARGARLKIAPTQRNTEGQLVGHATVAVTIAFHLQASQILDRSWTRGRIPEQDQLGDNNEEEALNAGITMLWVPQNIATALRHCDKYWAVSLCQITEVSSYPHASLPTLLPTSMNDRGDHYPLQVSSYANQQFFTNATGTTLIDTIIDVVDATPPGRGRPGGRINVGSGSRNLTFENSIFQTYSGTGKDIDLNAFLNQTPILPRARQPVHGGPVVTYEHRVCNSLKDRGLPSRRRS</sequence>
<dbReference type="EMBL" id="CACVBS010000040">
    <property type="protein sequence ID" value="CAA7263538.1"/>
    <property type="molecule type" value="Genomic_DNA"/>
</dbReference>
<protein>
    <submittedName>
        <fullName evidence="1">Uncharacterized protein</fullName>
    </submittedName>
</protein>
<evidence type="ECO:0000313" key="2">
    <source>
        <dbReference type="Proteomes" id="UP000467700"/>
    </source>
</evidence>
<proteinExistence type="predicted"/>
<gene>
    <name evidence="1" type="ORF">AAE3_LOCUS5839</name>
</gene>